<accession>A0A812NY87</accession>
<evidence type="ECO:0000256" key="1">
    <source>
        <dbReference type="SAM" id="Coils"/>
    </source>
</evidence>
<evidence type="ECO:0000259" key="3">
    <source>
        <dbReference type="SMART" id="SM00128"/>
    </source>
</evidence>
<feature type="coiled-coil region" evidence="1">
    <location>
        <begin position="255"/>
        <end position="329"/>
    </location>
</feature>
<dbReference type="Pfam" id="PF13905">
    <property type="entry name" value="Thioredoxin_8"/>
    <property type="match status" value="1"/>
</dbReference>
<comment type="caution">
    <text evidence="4">The sequence shown here is derived from an EMBL/GenBank/DDBJ whole genome shotgun (WGS) entry which is preliminary data.</text>
</comment>
<dbReference type="InterPro" id="IPR012336">
    <property type="entry name" value="Thioredoxin-like_fold"/>
</dbReference>
<keyword evidence="5" id="KW-1185">Reference proteome</keyword>
<feature type="region of interest" description="Disordered" evidence="2">
    <location>
        <begin position="494"/>
        <end position="521"/>
    </location>
</feature>
<dbReference type="InterPro" id="IPR000300">
    <property type="entry name" value="IPPc"/>
</dbReference>
<dbReference type="SUPFAM" id="SSF52833">
    <property type="entry name" value="Thioredoxin-like"/>
    <property type="match status" value="1"/>
</dbReference>
<dbReference type="Proteomes" id="UP000601435">
    <property type="component" value="Unassembled WGS sequence"/>
</dbReference>
<keyword evidence="1" id="KW-0175">Coiled coil</keyword>
<dbReference type="Gene3D" id="3.40.30.10">
    <property type="entry name" value="Glutaredoxin"/>
    <property type="match status" value="1"/>
</dbReference>
<reference evidence="4" key="1">
    <citation type="submission" date="2021-02" db="EMBL/GenBank/DDBJ databases">
        <authorList>
            <person name="Dougan E. K."/>
            <person name="Rhodes N."/>
            <person name="Thang M."/>
            <person name="Chan C."/>
        </authorList>
    </citation>
    <scope>NUCLEOTIDE SEQUENCE</scope>
</reference>
<dbReference type="GO" id="GO:0004439">
    <property type="term" value="F:phosphatidylinositol-4,5-bisphosphate 5-phosphatase activity"/>
    <property type="evidence" value="ECO:0007669"/>
    <property type="project" value="TreeGrafter"/>
</dbReference>
<dbReference type="Gene3D" id="3.60.10.10">
    <property type="entry name" value="Endonuclease/exonuclease/phosphatase"/>
    <property type="match status" value="1"/>
</dbReference>
<dbReference type="InterPro" id="IPR046985">
    <property type="entry name" value="IP5"/>
</dbReference>
<protein>
    <submittedName>
        <fullName evidence="4">Syj1 protein</fullName>
    </submittedName>
</protein>
<gene>
    <name evidence="4" type="primary">syj1</name>
    <name evidence="4" type="ORF">SNEC2469_LOCUS8476</name>
</gene>
<sequence length="858" mass="93219">MKHAAGFGMSQTSADQSAATKALQRRISSSPNLTWLRDLIRCDTGEHAGPQALASTLIGLYFSASWCPPCHYFAPILVQAYKQIRDTHGASSFEVVLIPLDTDENMWQLHMAKMPWMSLPQRTVALGLLCYVINGTVWLGTAPRPTHGRVCRRAEGDTFERLNRVSRVPSKVPNEESAEGSLVGAVGGSVLGGLLLGPFGAVFGASLGADLGRQNTDQTSADALGLDADMINLARTVAKNLADAIEDKKRVISVKDDLATRIVRMEGDVEKLSKEAMAALQNGDEDGARAILERKVPLQQRLASSKDELQKALERVAAVEAAVQRLEGEALKVASLLERAQAATGSERTALADEASAMLKNREAIVKLFTTFCVTEAPRLVIIDSTGTVIRENARGGEAPQHSARTSCWQYMRLAGLKAKSERERRGHCMAGSDAGSRGGYSAWSNWTGVLGLSEGQTGTIQRAGNKFLQAVDVAKNHAERGLREGVSQVRAAVDRQMQSTASSSQPTHGRFQKQPSRHDLPSSAVSVRVCTWNLHGCAVDPEDDIRPWLFSGGKQADIYIVGIQELVELGPMSVLMNTDGHEERQSELEHRIEAALAGTGLHYLKICSFGMVGLSLLAYALDSLQDHVAAIDCDRVKTGIEGLSGNKGGLCVRFMLGSMSLCFANVHLPSGTGKADERNDHLNEVLSYAFQGTSRNGSTRPAKNGFHRASLYTALEHDLTVVFGDLNSRLADLPDDGFPKGPPEAWLLFDELLTGRIRCARSLGFREAEVTFPPTYKYVVGGGDLSPARTPAWCDRVIYRFEPSATDVAKRVLNPNIVQHEVEVVEYDSYGDLRRTSDHRPIAATIRISIPDEELRA</sequence>
<dbReference type="OrthoDB" id="405996at2759"/>
<dbReference type="AlphaFoldDB" id="A0A812NY87"/>
<dbReference type="GO" id="GO:0046856">
    <property type="term" value="P:phosphatidylinositol dephosphorylation"/>
    <property type="evidence" value="ECO:0007669"/>
    <property type="project" value="InterPro"/>
</dbReference>
<feature type="domain" description="Inositol polyphosphate-related phosphatase" evidence="3">
    <location>
        <begin position="524"/>
        <end position="855"/>
    </location>
</feature>
<dbReference type="InterPro" id="IPR036249">
    <property type="entry name" value="Thioredoxin-like_sf"/>
</dbReference>
<dbReference type="SMART" id="SM00128">
    <property type="entry name" value="IPPc"/>
    <property type="match status" value="1"/>
</dbReference>
<proteinExistence type="predicted"/>
<evidence type="ECO:0000313" key="5">
    <source>
        <dbReference type="Proteomes" id="UP000601435"/>
    </source>
</evidence>
<dbReference type="SUPFAM" id="SSF56219">
    <property type="entry name" value="DNase I-like"/>
    <property type="match status" value="1"/>
</dbReference>
<organism evidence="4 5">
    <name type="scientific">Symbiodinium necroappetens</name>
    <dbReference type="NCBI Taxonomy" id="1628268"/>
    <lineage>
        <taxon>Eukaryota</taxon>
        <taxon>Sar</taxon>
        <taxon>Alveolata</taxon>
        <taxon>Dinophyceae</taxon>
        <taxon>Suessiales</taxon>
        <taxon>Symbiodiniaceae</taxon>
        <taxon>Symbiodinium</taxon>
    </lineage>
</organism>
<evidence type="ECO:0000313" key="4">
    <source>
        <dbReference type="EMBL" id="CAE7333091.1"/>
    </source>
</evidence>
<dbReference type="EMBL" id="CAJNJA010013970">
    <property type="protein sequence ID" value="CAE7333091.1"/>
    <property type="molecule type" value="Genomic_DNA"/>
</dbReference>
<dbReference type="Pfam" id="PF22669">
    <property type="entry name" value="Exo_endo_phos2"/>
    <property type="match status" value="1"/>
</dbReference>
<name>A0A812NY87_9DINO</name>
<evidence type="ECO:0000256" key="2">
    <source>
        <dbReference type="SAM" id="MobiDB-lite"/>
    </source>
</evidence>
<dbReference type="PANTHER" id="PTHR11200">
    <property type="entry name" value="INOSITOL 5-PHOSPHATASE"/>
    <property type="match status" value="1"/>
</dbReference>
<dbReference type="InterPro" id="IPR036691">
    <property type="entry name" value="Endo/exonu/phosph_ase_sf"/>
</dbReference>
<feature type="compositionally biased region" description="Polar residues" evidence="2">
    <location>
        <begin position="497"/>
        <end position="508"/>
    </location>
</feature>